<gene>
    <name evidence="1" type="ORF">L2E82_36296</name>
</gene>
<accession>A0ACB9BRC1</accession>
<name>A0ACB9BRC1_CICIN</name>
<organism evidence="1 2">
    <name type="scientific">Cichorium intybus</name>
    <name type="common">Chicory</name>
    <dbReference type="NCBI Taxonomy" id="13427"/>
    <lineage>
        <taxon>Eukaryota</taxon>
        <taxon>Viridiplantae</taxon>
        <taxon>Streptophyta</taxon>
        <taxon>Embryophyta</taxon>
        <taxon>Tracheophyta</taxon>
        <taxon>Spermatophyta</taxon>
        <taxon>Magnoliopsida</taxon>
        <taxon>eudicotyledons</taxon>
        <taxon>Gunneridae</taxon>
        <taxon>Pentapetalae</taxon>
        <taxon>asterids</taxon>
        <taxon>campanulids</taxon>
        <taxon>Asterales</taxon>
        <taxon>Asteraceae</taxon>
        <taxon>Cichorioideae</taxon>
        <taxon>Cichorieae</taxon>
        <taxon>Cichoriinae</taxon>
        <taxon>Cichorium</taxon>
    </lineage>
</organism>
<sequence length="140" mass="15361">MPAALSPPPSPAPLASLIPLPRIHALINYIRNLRINGAGTADSSIGIGEETGSLLERAEVFDLNGKSILISDLWKDRKAIVAFSRHFGYVLYRKRDDMLAAKKDRMDTSSVALVLIGPGSVDQARAFSSKQVSRRYVFKH</sequence>
<reference evidence="2" key="1">
    <citation type="journal article" date="2022" name="Mol. Ecol. Resour.">
        <title>The genomes of chicory, endive, great burdock and yacon provide insights into Asteraceae palaeo-polyploidization history and plant inulin production.</title>
        <authorList>
            <person name="Fan W."/>
            <person name="Wang S."/>
            <person name="Wang H."/>
            <person name="Wang A."/>
            <person name="Jiang F."/>
            <person name="Liu H."/>
            <person name="Zhao H."/>
            <person name="Xu D."/>
            <person name="Zhang Y."/>
        </authorList>
    </citation>
    <scope>NUCLEOTIDE SEQUENCE [LARGE SCALE GENOMIC DNA]</scope>
    <source>
        <strain evidence="2">cv. Punajuju</strain>
    </source>
</reference>
<proteinExistence type="predicted"/>
<keyword evidence="2" id="KW-1185">Reference proteome</keyword>
<evidence type="ECO:0000313" key="1">
    <source>
        <dbReference type="EMBL" id="KAI3724515.1"/>
    </source>
</evidence>
<dbReference type="EMBL" id="CM042014">
    <property type="protein sequence ID" value="KAI3724515.1"/>
    <property type="molecule type" value="Genomic_DNA"/>
</dbReference>
<evidence type="ECO:0000313" key="2">
    <source>
        <dbReference type="Proteomes" id="UP001055811"/>
    </source>
</evidence>
<protein>
    <submittedName>
        <fullName evidence="1">Uncharacterized protein</fullName>
    </submittedName>
</protein>
<reference evidence="1 2" key="2">
    <citation type="journal article" date="2022" name="Mol. Ecol. Resour.">
        <title>The genomes of chicory, endive, great burdock and yacon provide insights into Asteraceae paleo-polyploidization history and plant inulin production.</title>
        <authorList>
            <person name="Fan W."/>
            <person name="Wang S."/>
            <person name="Wang H."/>
            <person name="Wang A."/>
            <person name="Jiang F."/>
            <person name="Liu H."/>
            <person name="Zhao H."/>
            <person name="Xu D."/>
            <person name="Zhang Y."/>
        </authorList>
    </citation>
    <scope>NUCLEOTIDE SEQUENCE [LARGE SCALE GENOMIC DNA]</scope>
    <source>
        <strain evidence="2">cv. Punajuju</strain>
        <tissue evidence="1">Leaves</tissue>
    </source>
</reference>
<dbReference type="Proteomes" id="UP001055811">
    <property type="component" value="Linkage Group LG06"/>
</dbReference>
<comment type="caution">
    <text evidence="1">The sequence shown here is derived from an EMBL/GenBank/DDBJ whole genome shotgun (WGS) entry which is preliminary data.</text>
</comment>